<gene>
    <name evidence="2" type="ORF">PCOR1329_LOCUS7784</name>
</gene>
<accession>A0ABN9Q0Z9</accession>
<proteinExistence type="predicted"/>
<evidence type="ECO:0000313" key="3">
    <source>
        <dbReference type="Proteomes" id="UP001189429"/>
    </source>
</evidence>
<feature type="region of interest" description="Disordered" evidence="1">
    <location>
        <begin position="90"/>
        <end position="115"/>
    </location>
</feature>
<organism evidence="2 3">
    <name type="scientific">Prorocentrum cordatum</name>
    <dbReference type="NCBI Taxonomy" id="2364126"/>
    <lineage>
        <taxon>Eukaryota</taxon>
        <taxon>Sar</taxon>
        <taxon>Alveolata</taxon>
        <taxon>Dinophyceae</taxon>
        <taxon>Prorocentrales</taxon>
        <taxon>Prorocentraceae</taxon>
        <taxon>Prorocentrum</taxon>
    </lineage>
</organism>
<name>A0ABN9Q0Z9_9DINO</name>
<protein>
    <recommendedName>
        <fullName evidence="4">Sulfhydryl oxidase</fullName>
    </recommendedName>
</protein>
<evidence type="ECO:0000256" key="1">
    <source>
        <dbReference type="SAM" id="MobiDB-lite"/>
    </source>
</evidence>
<keyword evidence="3" id="KW-1185">Reference proteome</keyword>
<sequence length="213" mass="23244">MQWLRALLRKVFPDMAGDDIESVVADRCALDDGVDSGSDDEDVRLLSTVSANDTFRGVLEAEDFTEIETRTEKAKKRAIRKTMISARADAAAKPAGKAKAAPKAAPAPSSSSVAPKAAAKVPAGIDLDIPDDLTAEALSIYCPQVPGCNLSFEKLWHTRWRCTYPASEAPYSNTATVHSVEELWPAARSVIQWAWRRHVIYGGLPSHHECLRD</sequence>
<dbReference type="Proteomes" id="UP001189429">
    <property type="component" value="Unassembled WGS sequence"/>
</dbReference>
<comment type="caution">
    <text evidence="2">The sequence shown here is derived from an EMBL/GenBank/DDBJ whole genome shotgun (WGS) entry which is preliminary data.</text>
</comment>
<evidence type="ECO:0000313" key="2">
    <source>
        <dbReference type="EMBL" id="CAK0799272.1"/>
    </source>
</evidence>
<reference evidence="2" key="1">
    <citation type="submission" date="2023-10" db="EMBL/GenBank/DDBJ databases">
        <authorList>
            <person name="Chen Y."/>
            <person name="Shah S."/>
            <person name="Dougan E. K."/>
            <person name="Thang M."/>
            <person name="Chan C."/>
        </authorList>
    </citation>
    <scope>NUCLEOTIDE SEQUENCE [LARGE SCALE GENOMIC DNA]</scope>
</reference>
<dbReference type="EMBL" id="CAUYUJ010002114">
    <property type="protein sequence ID" value="CAK0799272.1"/>
    <property type="molecule type" value="Genomic_DNA"/>
</dbReference>
<evidence type="ECO:0008006" key="4">
    <source>
        <dbReference type="Google" id="ProtNLM"/>
    </source>
</evidence>
<feature type="compositionally biased region" description="Low complexity" evidence="1">
    <location>
        <begin position="91"/>
        <end position="115"/>
    </location>
</feature>